<comment type="caution">
    <text evidence="1">The sequence shown here is derived from an EMBL/GenBank/DDBJ whole genome shotgun (WGS) entry which is preliminary data.</text>
</comment>
<proteinExistence type="predicted"/>
<evidence type="ECO:0000313" key="2">
    <source>
        <dbReference type="Proteomes" id="UP001629249"/>
    </source>
</evidence>
<evidence type="ECO:0000313" key="1">
    <source>
        <dbReference type="EMBL" id="MFL9885222.1"/>
    </source>
</evidence>
<dbReference type="EMBL" id="JAQQFN010000014">
    <property type="protein sequence ID" value="MFL9885222.1"/>
    <property type="molecule type" value="Genomic_DNA"/>
</dbReference>
<sequence length="185" mass="20586">MLNAIETRTPPTIDYLSGLPEEVSRIAAKIAAEVAQIDNALTALDDLLNLLQPPHTGKIRIEWWERNGHRVPTPVIWSHSKAGWRAVRVPGTGLSRRVKSARDFNDNHKQVKAICQNVTTLLKMREQALAPIAMFHRTTAGTLNTNVHRLTMACIGIDLAMGFARQVFAAEEQPCAEDEDMLPCE</sequence>
<protein>
    <submittedName>
        <fullName evidence="1">Uncharacterized protein</fullName>
    </submittedName>
</protein>
<organism evidence="1 2">
    <name type="scientific">Paraburkholderia agricolaris</name>
    <dbReference type="NCBI Taxonomy" id="2152888"/>
    <lineage>
        <taxon>Bacteria</taxon>
        <taxon>Pseudomonadati</taxon>
        <taxon>Pseudomonadota</taxon>
        <taxon>Betaproteobacteria</taxon>
        <taxon>Burkholderiales</taxon>
        <taxon>Burkholderiaceae</taxon>
        <taxon>Paraburkholderia</taxon>
    </lineage>
</organism>
<gene>
    <name evidence="1" type="ORF">PQR66_19420</name>
</gene>
<keyword evidence="2" id="KW-1185">Reference proteome</keyword>
<reference evidence="1 2" key="1">
    <citation type="journal article" date="2024" name="Chem. Sci.">
        <title>Discovery of megapolipeptins by genome mining of a Burkholderiales bacteria collection.</title>
        <authorList>
            <person name="Paulo B.S."/>
            <person name="Recchia M.J.J."/>
            <person name="Lee S."/>
            <person name="Fergusson C.H."/>
            <person name="Romanowski S.B."/>
            <person name="Hernandez A."/>
            <person name="Krull N."/>
            <person name="Liu D.Y."/>
            <person name="Cavanagh H."/>
            <person name="Bos A."/>
            <person name="Gray C.A."/>
            <person name="Murphy B.T."/>
            <person name="Linington R.G."/>
            <person name="Eustaquio A.S."/>
        </authorList>
    </citation>
    <scope>NUCLEOTIDE SEQUENCE [LARGE SCALE GENOMIC DNA]</scope>
    <source>
        <strain evidence="1 2">RL16-012-BIC-B</strain>
    </source>
</reference>
<accession>A0ABW8ZQ59</accession>
<name>A0ABW8ZQ59_9BURK</name>
<dbReference type="Proteomes" id="UP001629249">
    <property type="component" value="Unassembled WGS sequence"/>
</dbReference>
<dbReference type="RefSeq" id="WP_408329175.1">
    <property type="nucleotide sequence ID" value="NZ_JAQQFH010000008.1"/>
</dbReference>